<gene>
    <name evidence="12" type="ORF">SAMN02745729_12317</name>
</gene>
<reference evidence="13" key="1">
    <citation type="submission" date="2016-10" db="EMBL/GenBank/DDBJ databases">
        <authorList>
            <person name="Varghese N."/>
            <person name="Submissions S."/>
        </authorList>
    </citation>
    <scope>NUCLEOTIDE SEQUENCE [LARGE SCALE GENOMIC DNA]</scope>
    <source>
        <strain evidence="13">DSM 11526</strain>
    </source>
</reference>
<dbReference type="Gene3D" id="3.40.50.300">
    <property type="entry name" value="P-loop containing nucleotide triphosphate hydrolases"/>
    <property type="match status" value="2"/>
</dbReference>
<dbReference type="Pfam" id="PF00271">
    <property type="entry name" value="Helicase_C"/>
    <property type="match status" value="1"/>
</dbReference>
<evidence type="ECO:0000256" key="6">
    <source>
        <dbReference type="PROSITE-ProRule" id="PRU00552"/>
    </source>
</evidence>
<dbReference type="PROSITE" id="PS00039">
    <property type="entry name" value="DEAD_ATP_HELICASE"/>
    <property type="match status" value="1"/>
</dbReference>
<dbReference type="InterPro" id="IPR000629">
    <property type="entry name" value="RNA-helicase_DEAD-box_CS"/>
</dbReference>
<dbReference type="PANTHER" id="PTHR47959:SF13">
    <property type="entry name" value="ATP-DEPENDENT RNA HELICASE RHLE"/>
    <property type="match status" value="1"/>
</dbReference>
<dbReference type="Proteomes" id="UP000242469">
    <property type="component" value="Unassembled WGS sequence"/>
</dbReference>
<dbReference type="InterPro" id="IPR001650">
    <property type="entry name" value="Helicase_C-like"/>
</dbReference>
<keyword evidence="13" id="KW-1185">Reference proteome</keyword>
<dbReference type="CDD" id="cd00268">
    <property type="entry name" value="DEADc"/>
    <property type="match status" value="1"/>
</dbReference>
<dbReference type="RefSeq" id="WP_091827961.1">
    <property type="nucleotide sequence ID" value="NZ_FNRJ01000023.1"/>
</dbReference>
<dbReference type="SUPFAM" id="SSF52540">
    <property type="entry name" value="P-loop containing nucleoside triphosphate hydrolases"/>
    <property type="match status" value="1"/>
</dbReference>
<evidence type="ECO:0000256" key="5">
    <source>
        <dbReference type="ARBA" id="ARBA00038437"/>
    </source>
</evidence>
<dbReference type="PANTHER" id="PTHR47959">
    <property type="entry name" value="ATP-DEPENDENT RNA HELICASE RHLE-RELATED"/>
    <property type="match status" value="1"/>
</dbReference>
<dbReference type="InterPro" id="IPR050079">
    <property type="entry name" value="DEAD_box_RNA_helicase"/>
</dbReference>
<feature type="domain" description="Helicase ATP-binding" evidence="9">
    <location>
        <begin position="33"/>
        <end position="208"/>
    </location>
</feature>
<evidence type="ECO:0000256" key="1">
    <source>
        <dbReference type="ARBA" id="ARBA00022741"/>
    </source>
</evidence>
<dbReference type="InterPro" id="IPR027417">
    <property type="entry name" value="P-loop_NTPase"/>
</dbReference>
<dbReference type="STRING" id="1122198.SAMN02745729_12317"/>
<feature type="domain" description="Helicase C-terminal" evidence="10">
    <location>
        <begin position="234"/>
        <end position="381"/>
    </location>
</feature>
<evidence type="ECO:0000256" key="3">
    <source>
        <dbReference type="ARBA" id="ARBA00022806"/>
    </source>
</evidence>
<dbReference type="GO" id="GO:0003724">
    <property type="term" value="F:RNA helicase activity"/>
    <property type="evidence" value="ECO:0007669"/>
    <property type="project" value="InterPro"/>
</dbReference>
<evidence type="ECO:0000256" key="7">
    <source>
        <dbReference type="RuleBase" id="RU000492"/>
    </source>
</evidence>
<dbReference type="Pfam" id="PF00270">
    <property type="entry name" value="DEAD"/>
    <property type="match status" value="1"/>
</dbReference>
<evidence type="ECO:0000259" key="9">
    <source>
        <dbReference type="PROSITE" id="PS51192"/>
    </source>
</evidence>
<evidence type="ECO:0000313" key="13">
    <source>
        <dbReference type="Proteomes" id="UP000242469"/>
    </source>
</evidence>
<dbReference type="AlphaFoldDB" id="A0A1H4GZH3"/>
<dbReference type="EMBL" id="FNRJ01000023">
    <property type="protein sequence ID" value="SEB14904.1"/>
    <property type="molecule type" value="Genomic_DNA"/>
</dbReference>
<dbReference type="GO" id="GO:0003676">
    <property type="term" value="F:nucleic acid binding"/>
    <property type="evidence" value="ECO:0007669"/>
    <property type="project" value="InterPro"/>
</dbReference>
<evidence type="ECO:0000256" key="2">
    <source>
        <dbReference type="ARBA" id="ARBA00022801"/>
    </source>
</evidence>
<name>A0A1H4GZH3_9GAMM</name>
<feature type="region of interest" description="Disordered" evidence="8">
    <location>
        <begin position="387"/>
        <end position="439"/>
    </location>
</feature>
<dbReference type="PROSITE" id="PS51195">
    <property type="entry name" value="Q_MOTIF"/>
    <property type="match status" value="1"/>
</dbReference>
<dbReference type="InterPro" id="IPR011545">
    <property type="entry name" value="DEAD/DEAH_box_helicase_dom"/>
</dbReference>
<feature type="short sequence motif" description="Q motif" evidence="6">
    <location>
        <begin position="2"/>
        <end position="30"/>
    </location>
</feature>
<keyword evidence="4 7" id="KW-0067">ATP-binding</keyword>
<evidence type="ECO:0000259" key="10">
    <source>
        <dbReference type="PROSITE" id="PS51194"/>
    </source>
</evidence>
<proteinExistence type="inferred from homology"/>
<dbReference type="SMART" id="SM00490">
    <property type="entry name" value="HELICc"/>
    <property type="match status" value="1"/>
</dbReference>
<comment type="similarity">
    <text evidence="5 7">Belongs to the DEAD box helicase family.</text>
</comment>
<evidence type="ECO:0000313" key="12">
    <source>
        <dbReference type="EMBL" id="SEB14904.1"/>
    </source>
</evidence>
<feature type="domain" description="DEAD-box RNA helicase Q" evidence="11">
    <location>
        <begin position="2"/>
        <end position="30"/>
    </location>
</feature>
<dbReference type="InterPro" id="IPR014001">
    <property type="entry name" value="Helicase_ATP-bd"/>
</dbReference>
<protein>
    <submittedName>
        <fullName evidence="12">ATP-dependent RNA helicase RhlE</fullName>
    </submittedName>
</protein>
<organism evidence="12 13">
    <name type="scientific">Marinobacterium iners DSM 11526</name>
    <dbReference type="NCBI Taxonomy" id="1122198"/>
    <lineage>
        <taxon>Bacteria</taxon>
        <taxon>Pseudomonadati</taxon>
        <taxon>Pseudomonadota</taxon>
        <taxon>Gammaproteobacteria</taxon>
        <taxon>Oceanospirillales</taxon>
        <taxon>Oceanospirillaceae</taxon>
        <taxon>Marinobacterium</taxon>
    </lineage>
</organism>
<keyword evidence="3 7" id="KW-0347">Helicase</keyword>
<dbReference type="CDD" id="cd18787">
    <property type="entry name" value="SF2_C_DEAD"/>
    <property type="match status" value="1"/>
</dbReference>
<keyword evidence="2 7" id="KW-0378">Hydrolase</keyword>
<evidence type="ECO:0000256" key="8">
    <source>
        <dbReference type="SAM" id="MobiDB-lite"/>
    </source>
</evidence>
<dbReference type="GO" id="GO:0005524">
    <property type="term" value="F:ATP binding"/>
    <property type="evidence" value="ECO:0007669"/>
    <property type="project" value="UniProtKB-KW"/>
</dbReference>
<dbReference type="GO" id="GO:0016787">
    <property type="term" value="F:hydrolase activity"/>
    <property type="evidence" value="ECO:0007669"/>
    <property type="project" value="UniProtKB-KW"/>
</dbReference>
<dbReference type="InterPro" id="IPR044742">
    <property type="entry name" value="DEAD/DEAH_RhlB"/>
</dbReference>
<accession>A0A1H4GZH3</accession>
<keyword evidence="1 7" id="KW-0547">Nucleotide-binding</keyword>
<dbReference type="OrthoDB" id="9808889at2"/>
<sequence length="439" mass="47899">MSAFAELGLCPELVATLDALEYRAPTPIQIQAIPLVLAGHDLIAEAQTGTGKTAGFALPMIERLSRIPASGDYHPIRGLILTPTRELAQQVGEHTLAYGQLLGMRVISIFGGVRFDNQIRKMKRGADILVATPGRLLDMLKQKKLSLEQLEMLVFDEADRMLDLGFIGEIRELLTHMPAQRQTLLFSATLNDSVEVLADKLLQNPKRVAIAVRNSASKQVKQSAYAVDNADKADVLSFLIRGGNWQQTLVFTRTKKRADQLCAQLLEDGISAVAIHGDRTQRERMAALASFTAGEVKVLVATDVAARGLDIEALPQVVNYDLPNQPEAYVHRIGRTGRAGLKGWAVSLVSPEERRFLKDISALIGKPLQMQPVPVLENGKLIEGGALAEKKANRTRRTRVASSGKKGAQGKKAARQMPQAQPEPVAPNRPGKRPSLFGR</sequence>
<evidence type="ECO:0000259" key="11">
    <source>
        <dbReference type="PROSITE" id="PS51195"/>
    </source>
</evidence>
<dbReference type="PROSITE" id="PS51192">
    <property type="entry name" value="HELICASE_ATP_BIND_1"/>
    <property type="match status" value="1"/>
</dbReference>
<evidence type="ECO:0000256" key="4">
    <source>
        <dbReference type="ARBA" id="ARBA00022840"/>
    </source>
</evidence>
<dbReference type="SMART" id="SM00487">
    <property type="entry name" value="DEXDc"/>
    <property type="match status" value="1"/>
</dbReference>
<dbReference type="PROSITE" id="PS51194">
    <property type="entry name" value="HELICASE_CTER"/>
    <property type="match status" value="1"/>
</dbReference>
<dbReference type="GO" id="GO:0005829">
    <property type="term" value="C:cytosol"/>
    <property type="evidence" value="ECO:0007669"/>
    <property type="project" value="TreeGrafter"/>
</dbReference>
<dbReference type="InterPro" id="IPR014014">
    <property type="entry name" value="RNA_helicase_DEAD_Q_motif"/>
</dbReference>